<accession>A0AA40JPJ5</accession>
<proteinExistence type="predicted"/>
<evidence type="ECO:0000256" key="1">
    <source>
        <dbReference type="SAM" id="MobiDB-lite"/>
    </source>
</evidence>
<protein>
    <submittedName>
        <fullName evidence="2">Uncharacterized protein</fullName>
    </submittedName>
</protein>
<dbReference type="Proteomes" id="UP000032274">
    <property type="component" value="Unassembled WGS sequence"/>
</dbReference>
<dbReference type="EMBL" id="JXIG01000523">
    <property type="protein sequence ID" value="KIU01209.1"/>
    <property type="molecule type" value="Genomic_DNA"/>
</dbReference>
<gene>
    <name evidence="2" type="ORF">QU38_02460</name>
</gene>
<sequence length="108" mass="12338">MRVRQQQQADIGNLGRDRRPIEAAQIPRTLEQAGIDHDLRIAVVHQIARPCHRFRCAEERDAKAVGRSRGEVDPCFPFEQVHPDMAAGMMLFPFLVHELWPASHAYCP</sequence>
<evidence type="ECO:0000313" key="2">
    <source>
        <dbReference type="EMBL" id="KIU01209.1"/>
    </source>
</evidence>
<evidence type="ECO:0000313" key="3">
    <source>
        <dbReference type="Proteomes" id="UP000032274"/>
    </source>
</evidence>
<comment type="caution">
    <text evidence="2">The sequence shown here is derived from an EMBL/GenBank/DDBJ whole genome shotgun (WGS) entry which is preliminary data.</text>
</comment>
<reference evidence="2 3" key="1">
    <citation type="submission" date="2015-01" db="EMBL/GenBank/DDBJ databases">
        <title>Characterization of Swiss Staphylococcus aureus strains involved in food poisoning.</title>
        <authorList>
            <person name="Crovadore J."/>
            <person name="Chablais R."/>
            <person name="Tonacini J."/>
            <person name="Schnyder B."/>
            <person name="Lefort F."/>
        </authorList>
    </citation>
    <scope>NUCLEOTIDE SEQUENCE [LARGE SCALE GENOMIC DNA]</scope>
    <source>
        <strain evidence="2 3">SA-120</strain>
    </source>
</reference>
<feature type="compositionally biased region" description="Polar residues" evidence="1">
    <location>
        <begin position="1"/>
        <end position="10"/>
    </location>
</feature>
<organism evidence="2 3">
    <name type="scientific">Staphylococcus aureus</name>
    <dbReference type="NCBI Taxonomy" id="1280"/>
    <lineage>
        <taxon>Bacteria</taxon>
        <taxon>Bacillati</taxon>
        <taxon>Bacillota</taxon>
        <taxon>Bacilli</taxon>
        <taxon>Bacillales</taxon>
        <taxon>Staphylococcaceae</taxon>
        <taxon>Staphylococcus</taxon>
    </lineage>
</organism>
<name>A0AA40JPJ5_STAAU</name>
<feature type="region of interest" description="Disordered" evidence="1">
    <location>
        <begin position="1"/>
        <end position="20"/>
    </location>
</feature>
<dbReference type="AlphaFoldDB" id="A0AA40JPJ5"/>